<name>A0ABW6RK52_9ACTN</name>
<keyword evidence="2" id="KW-1185">Reference proteome</keyword>
<organism evidence="1 2">
    <name type="scientific">Streptomyces flavidovirens</name>
    <dbReference type="NCBI Taxonomy" id="67298"/>
    <lineage>
        <taxon>Bacteria</taxon>
        <taxon>Bacillati</taxon>
        <taxon>Actinomycetota</taxon>
        <taxon>Actinomycetes</taxon>
        <taxon>Kitasatosporales</taxon>
        <taxon>Streptomycetaceae</taxon>
        <taxon>Streptomyces</taxon>
    </lineage>
</organism>
<accession>A0ABW6RK52</accession>
<dbReference type="Proteomes" id="UP001601976">
    <property type="component" value="Unassembled WGS sequence"/>
</dbReference>
<evidence type="ECO:0000313" key="2">
    <source>
        <dbReference type="Proteomes" id="UP001601976"/>
    </source>
</evidence>
<gene>
    <name evidence="1" type="ORF">ACFYWW_23115</name>
</gene>
<dbReference type="RefSeq" id="WP_387896645.1">
    <property type="nucleotide sequence ID" value="NZ_JBIAPK010000007.1"/>
</dbReference>
<comment type="caution">
    <text evidence="1">The sequence shown here is derived from an EMBL/GenBank/DDBJ whole genome shotgun (WGS) entry which is preliminary data.</text>
</comment>
<reference evidence="1 2" key="1">
    <citation type="submission" date="2024-10" db="EMBL/GenBank/DDBJ databases">
        <title>The Natural Products Discovery Center: Release of the First 8490 Sequenced Strains for Exploring Actinobacteria Biosynthetic Diversity.</title>
        <authorList>
            <person name="Kalkreuter E."/>
            <person name="Kautsar S.A."/>
            <person name="Yang D."/>
            <person name="Bader C.D."/>
            <person name="Teijaro C.N."/>
            <person name="Fluegel L."/>
            <person name="Davis C.M."/>
            <person name="Simpson J.R."/>
            <person name="Lauterbach L."/>
            <person name="Steele A.D."/>
            <person name="Gui C."/>
            <person name="Meng S."/>
            <person name="Li G."/>
            <person name="Viehrig K."/>
            <person name="Ye F."/>
            <person name="Su P."/>
            <person name="Kiefer A.F."/>
            <person name="Nichols A."/>
            <person name="Cepeda A.J."/>
            <person name="Yan W."/>
            <person name="Fan B."/>
            <person name="Jiang Y."/>
            <person name="Adhikari A."/>
            <person name="Zheng C.-J."/>
            <person name="Schuster L."/>
            <person name="Cowan T.M."/>
            <person name="Smanski M.J."/>
            <person name="Chevrette M.G."/>
            <person name="De Carvalho L.P.S."/>
            <person name="Shen B."/>
        </authorList>
    </citation>
    <scope>NUCLEOTIDE SEQUENCE [LARGE SCALE GENOMIC DNA]</scope>
    <source>
        <strain evidence="1 2">NPDC003029</strain>
    </source>
</reference>
<dbReference type="EMBL" id="JBIAPK010000007">
    <property type="protein sequence ID" value="MFF3341577.1"/>
    <property type="molecule type" value="Genomic_DNA"/>
</dbReference>
<evidence type="ECO:0000313" key="1">
    <source>
        <dbReference type="EMBL" id="MFF3341577.1"/>
    </source>
</evidence>
<proteinExistence type="predicted"/>
<protein>
    <submittedName>
        <fullName evidence="1">Uncharacterized protein</fullName>
    </submittedName>
</protein>
<sequence length="188" mass="21108">MSESVRRSWSGWRDRTVRVREDDSAAPSLLEVRGGITSNFYFHAAVGDRPHVETLVVTHGRRRLRVALPADADGFSVRRRVVADGAGGFQRWHARLIDAGSLPTLSSKEYAGKWTETFGYFQAKQYYEHARVFRYEFNDAGSVTYHPATGGKPVEIPYSADRRKGTIPLPHHGYVTVSSAGKWRVSIV</sequence>